<evidence type="ECO:0000313" key="4">
    <source>
        <dbReference type="Proteomes" id="UP000237655"/>
    </source>
</evidence>
<dbReference type="InterPro" id="IPR003646">
    <property type="entry name" value="SH3-like_bac-type"/>
</dbReference>
<evidence type="ECO:0000313" key="3">
    <source>
        <dbReference type="EMBL" id="AVO39792.1"/>
    </source>
</evidence>
<evidence type="ECO:0000259" key="2">
    <source>
        <dbReference type="PROSITE" id="PS51781"/>
    </source>
</evidence>
<evidence type="ECO:0000256" key="1">
    <source>
        <dbReference type="SAM" id="MobiDB-lite"/>
    </source>
</evidence>
<dbReference type="EMBL" id="CP027665">
    <property type="protein sequence ID" value="AVO39792.1"/>
    <property type="molecule type" value="Genomic_DNA"/>
</dbReference>
<gene>
    <name evidence="3" type="ORF">C6Y53_12495</name>
</gene>
<dbReference type="PROSITE" id="PS51781">
    <property type="entry name" value="SH3B"/>
    <property type="match status" value="1"/>
</dbReference>
<dbReference type="AlphaFoldDB" id="A0A2S0MV95"/>
<keyword evidence="4" id="KW-1185">Reference proteome</keyword>
<reference evidence="4" key="1">
    <citation type="submission" date="2018-03" db="EMBL/GenBank/DDBJ databases">
        <title>Genomic analysis of the strain SH-1 isolated from shrimp intestine.</title>
        <authorList>
            <person name="Kim Y.-S."/>
            <person name="Kim S.-E."/>
            <person name="Kim K.-H."/>
        </authorList>
    </citation>
    <scope>NUCLEOTIDE SEQUENCE [LARGE SCALE GENOMIC DNA]</scope>
    <source>
        <strain evidence="4">SH-1</strain>
    </source>
</reference>
<organism evidence="3 4">
    <name type="scientific">Pukyongiella litopenaei</name>
    <dbReference type="NCBI Taxonomy" id="2605946"/>
    <lineage>
        <taxon>Bacteria</taxon>
        <taxon>Pseudomonadati</taxon>
        <taxon>Pseudomonadota</taxon>
        <taxon>Alphaproteobacteria</taxon>
        <taxon>Rhodobacterales</taxon>
        <taxon>Paracoccaceae</taxon>
        <taxon>Pukyongiella</taxon>
    </lineage>
</organism>
<name>A0A2S0MV95_9RHOB</name>
<feature type="domain" description="SH3b" evidence="2">
    <location>
        <begin position="124"/>
        <end position="189"/>
    </location>
</feature>
<dbReference type="SMART" id="SM00287">
    <property type="entry name" value="SH3b"/>
    <property type="match status" value="1"/>
</dbReference>
<protein>
    <submittedName>
        <fullName evidence="3">SH3 domain-containing protein</fullName>
    </submittedName>
</protein>
<dbReference type="Proteomes" id="UP000237655">
    <property type="component" value="Chromosome"/>
</dbReference>
<feature type="region of interest" description="Disordered" evidence="1">
    <location>
        <begin position="97"/>
        <end position="118"/>
    </location>
</feature>
<dbReference type="Gene3D" id="2.30.30.40">
    <property type="entry name" value="SH3 Domains"/>
    <property type="match status" value="1"/>
</dbReference>
<dbReference type="KEGG" id="thas:C6Y53_12495"/>
<proteinExistence type="predicted"/>
<dbReference type="Pfam" id="PF08239">
    <property type="entry name" value="SH3_3"/>
    <property type="match status" value="1"/>
</dbReference>
<sequence length="190" mass="19693">MNDGESDAAQVARLDTSDTPPATVDRAALEAAVQAALGEDTGEDTGENTGPDAAATDPEVSETDMARVRASLTQGLSLFDDGQAPQTLQLASLSDGAASLTEAAPAPDPADIPAPAATFEQPPRDIREVIGTRVNMRDGPGTIYPVVARMRIGQQVEVMSDSGTGWLRLRTIPDGQPGWIASSLISKPAN</sequence>
<feature type="region of interest" description="Disordered" evidence="1">
    <location>
        <begin position="1"/>
        <end position="68"/>
    </location>
</feature>
<accession>A0A2S0MV95</accession>